<dbReference type="EMBL" id="AF350419">
    <property type="protein sequence ID" value="AAL83918.1"/>
    <property type="molecule type" value="mRNA"/>
</dbReference>
<dbReference type="EMBL" id="CH471053">
    <property type="protein sequence ID" value="EAX00337.1"/>
    <property type="molecule type" value="Genomic_DNA"/>
</dbReference>
<organism evidence="1">
    <name type="scientific">Homo sapiens</name>
    <name type="common">Human</name>
    <dbReference type="NCBI Taxonomy" id="9606"/>
    <lineage>
        <taxon>Eukaryota</taxon>
        <taxon>Metazoa</taxon>
        <taxon>Chordata</taxon>
        <taxon>Craniata</taxon>
        <taxon>Vertebrata</taxon>
        <taxon>Euteleostomi</taxon>
        <taxon>Mammalia</taxon>
        <taxon>Eutheria</taxon>
        <taxon>Euarchontoglires</taxon>
        <taxon>Primates</taxon>
        <taxon>Haplorrhini</taxon>
        <taxon>Catarrhini</taxon>
        <taxon>Hominidae</taxon>
        <taxon>Homo</taxon>
    </lineage>
</organism>
<feature type="non-terminal residue" evidence="1">
    <location>
        <position position="1"/>
    </location>
</feature>
<feature type="non-terminal residue" evidence="1">
    <location>
        <position position="52"/>
    </location>
</feature>
<proteinExistence type="evidence at transcript level"/>
<dbReference type="AlphaFoldDB" id="Q8TDM8"/>
<gene>
    <name evidence="2" type="ORF">hCG_1987368</name>
</gene>
<sequence length="52" mass="5868">SIKMHESACSDNHQMNMKLAHPWECRNQLLLPLEEVDTASSTAQLHKPALVL</sequence>
<reference evidence="1" key="1">
    <citation type="journal article" date="2001" name="Cell Calcium">
        <title>A new Na/Ca exchanger splicing pattern identified in situ leads to a functionally active 70kDa NH(2)-terminal protein.</title>
        <authorList>
            <person name="Van Eylen F."/>
            <person name="Kamagate A."/>
            <person name="Herchuelz A."/>
        </authorList>
    </citation>
    <scope>NUCLEOTIDE SEQUENCE</scope>
    <source>
        <tissue evidence="1">Eye</tissue>
    </source>
</reference>
<reference evidence="2" key="2">
    <citation type="journal article" date="2001" name="Science">
        <title>The sequence of the human genome.</title>
        <authorList>
            <person name="Venter J.C."/>
            <person name="Adams M.D."/>
            <person name="Myers E.W."/>
            <person name="Li P.W."/>
            <person name="Mural R.J."/>
            <person name="Sutton G.G."/>
            <person name="Smith H.O."/>
            <person name="Yandell M."/>
            <person name="Evans C.A."/>
            <person name="Holt R.A."/>
            <person name="Gocayne J.D."/>
            <person name="Amanatides P."/>
            <person name="Ballew R.M."/>
            <person name="Huson D.H."/>
            <person name="Wortman J.R."/>
            <person name="Zhang Q."/>
            <person name="Kodira C.D."/>
            <person name="Zheng X.H."/>
            <person name="Chen L."/>
            <person name="Skupski M."/>
            <person name="Subramanian G."/>
            <person name="Thomas P.D."/>
            <person name="Zhang J."/>
            <person name="Gabor Miklos G.L."/>
            <person name="Nelson C."/>
            <person name="Broder S."/>
            <person name="Clark A.G."/>
            <person name="Nadeau J."/>
            <person name="McKusick V.A."/>
            <person name="Zinder N."/>
            <person name="Levine A.J."/>
            <person name="Roberts R.J."/>
            <person name="Simon M."/>
            <person name="Slayman C."/>
            <person name="Hunkapiller M."/>
            <person name="Bolanos R."/>
            <person name="Delcher A."/>
            <person name="Dew I."/>
            <person name="Fasulo D."/>
            <person name="Flanigan M."/>
            <person name="Florea L."/>
            <person name="Halpern A."/>
            <person name="Hannenhalli S."/>
            <person name="Kravitz S."/>
            <person name="Levy S."/>
            <person name="Mobarry C."/>
            <person name="Reinert K."/>
            <person name="Remington K."/>
            <person name="Abu-Threideh J."/>
            <person name="Beasley E."/>
            <person name="Biddick K."/>
            <person name="Bonazzi V."/>
            <person name="Brandon R."/>
            <person name="Cargill M."/>
            <person name="Chandramouliswaran I."/>
            <person name="Charlab R."/>
            <person name="Chaturvedi K."/>
            <person name="Deng Z."/>
            <person name="Di Francesco V."/>
            <person name="Dunn P."/>
            <person name="Eilbeck K."/>
            <person name="Evangelista C."/>
            <person name="Gabrielian A.E."/>
            <person name="Gan W."/>
            <person name="Ge W."/>
            <person name="Gong F."/>
            <person name="Gu Z."/>
            <person name="Guan P."/>
            <person name="Heiman T.J."/>
            <person name="Higgins M.E."/>
            <person name="Ji R.R."/>
            <person name="Ke Z."/>
            <person name="Ketchum K.A."/>
            <person name="Lai Z."/>
            <person name="Lei Y."/>
            <person name="Li Z."/>
            <person name="Li J."/>
            <person name="Liang Y."/>
            <person name="Lin X."/>
            <person name="Lu F."/>
            <person name="Merkulov G.V."/>
            <person name="Milshina N."/>
            <person name="Moore H.M."/>
            <person name="Naik A.K."/>
            <person name="Narayan V.A."/>
            <person name="Neelam B."/>
            <person name="Nusskern D."/>
            <person name="Rusch D.B."/>
            <person name="Salzberg S."/>
            <person name="Shao W."/>
            <person name="Shue B."/>
            <person name="Sun J."/>
            <person name="Wang Z."/>
            <person name="Wang A."/>
            <person name="Wang X."/>
            <person name="Wang J."/>
            <person name="Wei M."/>
            <person name="Wides R."/>
            <person name="Xiao C."/>
            <person name="Yan C."/>
            <person name="Yao A."/>
            <person name="Ye J."/>
            <person name="Zhan M."/>
            <person name="Zhang W."/>
            <person name="Zhang H."/>
            <person name="Zhao Q."/>
            <person name="Zheng L."/>
            <person name="Zhong F."/>
            <person name="Zhong W."/>
            <person name="Zhu S."/>
            <person name="Zhao S."/>
            <person name="Gilbert D."/>
            <person name="Baumhueter S."/>
            <person name="Spier G."/>
            <person name="Carter C."/>
            <person name="Cravchik A."/>
            <person name="Woodage T."/>
            <person name="Ali F."/>
            <person name="An H."/>
            <person name="Awe A."/>
            <person name="Baldwin D."/>
            <person name="Baden H."/>
            <person name="Barnstead M."/>
            <person name="Barrow I."/>
            <person name="Beeson K."/>
            <person name="Busam D."/>
            <person name="Carver A."/>
            <person name="Center A."/>
            <person name="Cheng M.L."/>
            <person name="Curry L."/>
            <person name="Danaher S."/>
            <person name="Davenport L."/>
            <person name="Desilets R."/>
            <person name="Dietz S."/>
            <person name="Dodson K."/>
            <person name="Doup L."/>
            <person name="Ferriera S."/>
            <person name="Garg N."/>
            <person name="Gluecksmann A."/>
            <person name="Hart B."/>
            <person name="Haynes J."/>
            <person name="Haynes C."/>
            <person name="Heiner C."/>
            <person name="Hladun S."/>
            <person name="Hostin D."/>
            <person name="Houck J."/>
            <person name="Howland T."/>
            <person name="Ibegwam C."/>
            <person name="Johnson J."/>
            <person name="Kalush F."/>
            <person name="Kline L."/>
            <person name="Koduru S."/>
            <person name="Love A."/>
            <person name="Mann F."/>
            <person name="May D."/>
            <person name="McCawley S."/>
            <person name="McIntosh T."/>
            <person name="McMullen I."/>
            <person name="Moy M."/>
            <person name="Moy L."/>
            <person name="Murphy B."/>
            <person name="Nelson K."/>
            <person name="Pfannkoch C."/>
            <person name="Pratts E."/>
            <person name="Puri V."/>
            <person name="Qureshi H."/>
            <person name="Reardon M."/>
            <person name="Rodriguez R."/>
            <person name="Rogers Y.H."/>
            <person name="Romblad D."/>
            <person name="Ruhfel B."/>
            <person name="Scott R."/>
            <person name="Sitter C."/>
            <person name="Smallwood M."/>
            <person name="Stewart E."/>
            <person name="Strong R."/>
            <person name="Suh E."/>
            <person name="Thomas R."/>
            <person name="Tint N.N."/>
            <person name="Tse S."/>
            <person name="Vech C."/>
            <person name="Wang G."/>
            <person name="Wetter J."/>
            <person name="Williams S."/>
            <person name="Williams M."/>
            <person name="Windsor S."/>
            <person name="Winn-Deen E."/>
            <person name="Wolfe K."/>
            <person name="Zaveri J."/>
            <person name="Zaveri K."/>
            <person name="Abril J.F."/>
            <person name="Guigo R."/>
            <person name="Campbell M.J."/>
            <person name="Sjolander K.V."/>
            <person name="Karlak B."/>
            <person name="Kejariwal A."/>
            <person name="Mi H."/>
            <person name="Lazareva B."/>
            <person name="Hatton T."/>
            <person name="Narechania A."/>
            <person name="Diemer K."/>
            <person name="Muruganujan A."/>
            <person name="Guo N."/>
            <person name="Sato S."/>
            <person name="Bafna V."/>
            <person name="Istrail S."/>
            <person name="Lippert R."/>
            <person name="Schwartz R."/>
            <person name="Walenz B."/>
            <person name="Yooseph S."/>
            <person name="Allen D."/>
            <person name="Basu A."/>
            <person name="Baxendale J."/>
            <person name="Blick L."/>
            <person name="Caminha M."/>
            <person name="Carnes-Stine J."/>
            <person name="Caulk P."/>
            <person name="Chiang Y.H."/>
            <person name="Coyne M."/>
            <person name="Dahlke C."/>
            <person name="Mays A."/>
            <person name="Dombroski M."/>
            <person name="Donnelly M."/>
            <person name="Ely D."/>
            <person name="Esparham S."/>
            <person name="Fosler C."/>
            <person name="Gire H."/>
            <person name="Glanowski S."/>
            <person name="Glasser K."/>
            <person name="Glodek A."/>
            <person name="Gorokhov M."/>
            <person name="Graham K."/>
            <person name="Gropman B."/>
            <person name="Harris M."/>
            <person name="Heil J."/>
            <person name="Henderson S."/>
            <person name="Hoover J."/>
            <person name="Jennings D."/>
            <person name="Jordan C."/>
            <person name="Jordan J."/>
            <person name="Kasha J."/>
            <person name="Kagan L."/>
            <person name="Kraft C."/>
            <person name="Levitsky A."/>
            <person name="Lewis M."/>
            <person name="Liu X."/>
            <person name="Lopez J."/>
            <person name="Ma D."/>
            <person name="Majoros W."/>
            <person name="McDaniel J."/>
            <person name="Murphy S."/>
            <person name="Newman M."/>
            <person name="Nguyen T."/>
            <person name="Nguyen N."/>
            <person name="Nodell M."/>
            <person name="Pan S."/>
            <person name="Peck J."/>
            <person name="Peterson M."/>
            <person name="Rowe W."/>
            <person name="Sanders R."/>
            <person name="Scott J."/>
            <person name="Simpson M."/>
            <person name="Smith T."/>
            <person name="Sprague A."/>
            <person name="Stockwell T."/>
            <person name="Turner R."/>
            <person name="Venter E."/>
            <person name="Wang M."/>
            <person name="Wen M."/>
            <person name="Wu D."/>
            <person name="Wu M."/>
            <person name="Xia A."/>
            <person name="Zandieh A."/>
            <person name="Zhu X."/>
        </authorList>
    </citation>
    <scope>NUCLEOTIDE SEQUENCE</scope>
</reference>
<reference evidence="2" key="3">
    <citation type="submission" date="2005-09" db="EMBL/GenBank/DDBJ databases">
        <authorList>
            <person name="Mural R.J."/>
            <person name="Istrail S."/>
            <person name="Sutton G."/>
            <person name="Florea L."/>
            <person name="Halpern A.L."/>
            <person name="Mobarry C.M."/>
            <person name="Lippert R."/>
            <person name="Walenz B."/>
            <person name="Shatkay H."/>
            <person name="Dew I."/>
            <person name="Miller J.R."/>
            <person name="Flanigan M.J."/>
            <person name="Edwards N.J."/>
            <person name="Bolanos R."/>
            <person name="Fasulo D."/>
            <person name="Halldorsson B.V."/>
            <person name="Hannenhalli S."/>
            <person name="Turner R."/>
            <person name="Yooseph S."/>
            <person name="Lu F."/>
            <person name="Nusskern D.R."/>
            <person name="Shue B.C."/>
            <person name="Zheng X.H."/>
            <person name="Zhong F."/>
            <person name="Delcher A.L."/>
            <person name="Huson D.H."/>
            <person name="Kravitz S.A."/>
            <person name="Mouchard L."/>
            <person name="Reinert K."/>
            <person name="Remington K.A."/>
            <person name="Clark A.G."/>
            <person name="Waterman M.S."/>
            <person name="Eichler E.E."/>
            <person name="Adams M.D."/>
            <person name="Hunkapiller M.W."/>
            <person name="Myers E.W."/>
            <person name="Venter J.C."/>
        </authorList>
    </citation>
    <scope>NUCLEOTIDE SEQUENCE</scope>
</reference>
<evidence type="ECO:0000313" key="1">
    <source>
        <dbReference type="EMBL" id="AAL83918.1"/>
    </source>
</evidence>
<name>Q8TDM8_HUMAN</name>
<accession>Q8TDM8</accession>
<protein>
    <submittedName>
        <fullName evidence="2">HCG1987368</fullName>
    </submittedName>
    <submittedName>
        <fullName evidence="1">NCX1 exchanger</fullName>
    </submittedName>
</protein>
<evidence type="ECO:0000313" key="2">
    <source>
        <dbReference type="EMBL" id="EAX00337.1"/>
    </source>
</evidence>